<dbReference type="GO" id="GO:0051287">
    <property type="term" value="F:NAD binding"/>
    <property type="evidence" value="ECO:0007669"/>
    <property type="project" value="InterPro"/>
</dbReference>
<sequence length="347" mass="37932">MLRHLIRFSSTCFPQKPGDSVIRKLALIPGDGIGPEICSAATDVLSAIHAPVVFDTISNLNVNDDEVIKKIKSYPAALKGTIGHLIGEGAGSPNVLLRKKLDVYAHVCHAFSLKGIKTRHDNINVIVIRENLEGEYSGLEHEVYPGVVESIKVITYAGSLKIAKYAFELAYLNNRKKVTAIHKANIMKKADGEFLKAVRQVAKEYPTIQYQEMIIDNASMQMTSNPWQFDVVVLPNLYGSIIGNIVSFLVGGPGITPGVNIGNDFALFEPGTRHIAKDIAGKGLANPTGILLSSAMMLRHLNLPHFAERLQDGLFQTISEGKVLTQDIGGSATTYEFTREIIKNIQK</sequence>
<dbReference type="SUPFAM" id="SSF53659">
    <property type="entry name" value="Isocitrate/Isopropylmalate dehydrogenase-like"/>
    <property type="match status" value="1"/>
</dbReference>
<dbReference type="GO" id="GO:0005739">
    <property type="term" value="C:mitochondrion"/>
    <property type="evidence" value="ECO:0007669"/>
    <property type="project" value="TreeGrafter"/>
</dbReference>
<feature type="domain" description="Isopropylmalate dehydrogenase-like" evidence="3">
    <location>
        <begin position="24"/>
        <end position="341"/>
    </location>
</feature>
<evidence type="ECO:0000256" key="1">
    <source>
        <dbReference type="ARBA" id="ARBA00007769"/>
    </source>
</evidence>
<accession>A0AAU9IL83</accession>
<dbReference type="GO" id="GO:0004449">
    <property type="term" value="F:isocitrate dehydrogenase (NAD+) activity"/>
    <property type="evidence" value="ECO:0007669"/>
    <property type="project" value="TreeGrafter"/>
</dbReference>
<dbReference type="InterPro" id="IPR024084">
    <property type="entry name" value="IsoPropMal-DH-like_dom"/>
</dbReference>
<dbReference type="InterPro" id="IPR019818">
    <property type="entry name" value="IsoCit/isopropylmalate_DH_CS"/>
</dbReference>
<dbReference type="PROSITE" id="PS00470">
    <property type="entry name" value="IDH_IMDH"/>
    <property type="match status" value="1"/>
</dbReference>
<dbReference type="GO" id="GO:0006099">
    <property type="term" value="P:tricarboxylic acid cycle"/>
    <property type="evidence" value="ECO:0007669"/>
    <property type="project" value="UniProtKB-KW"/>
</dbReference>
<evidence type="ECO:0000256" key="2">
    <source>
        <dbReference type="ARBA" id="ARBA00022532"/>
    </source>
</evidence>
<keyword evidence="2" id="KW-0816">Tricarboxylic acid cycle</keyword>
<reference evidence="4" key="1">
    <citation type="submission" date="2021-09" db="EMBL/GenBank/DDBJ databases">
        <authorList>
            <consortium name="AG Swart"/>
            <person name="Singh M."/>
            <person name="Singh A."/>
            <person name="Seah K."/>
            <person name="Emmerich C."/>
        </authorList>
    </citation>
    <scope>NUCLEOTIDE SEQUENCE</scope>
    <source>
        <strain evidence="4">ATCC30299</strain>
    </source>
</reference>
<evidence type="ECO:0000313" key="4">
    <source>
        <dbReference type="EMBL" id="CAG9316309.1"/>
    </source>
</evidence>
<dbReference type="PANTHER" id="PTHR11835:SF42">
    <property type="entry name" value="ISOCITRATE DEHYDROGENASE [NAD] SUBUNIT BETA, MITOCHONDRIAL"/>
    <property type="match status" value="1"/>
</dbReference>
<dbReference type="EMBL" id="CAJZBQ010000015">
    <property type="protein sequence ID" value="CAG9316309.1"/>
    <property type="molecule type" value="Genomic_DNA"/>
</dbReference>
<dbReference type="Proteomes" id="UP001162131">
    <property type="component" value="Unassembled WGS sequence"/>
</dbReference>
<dbReference type="GO" id="GO:0000287">
    <property type="term" value="F:magnesium ion binding"/>
    <property type="evidence" value="ECO:0007669"/>
    <property type="project" value="InterPro"/>
</dbReference>
<keyword evidence="5" id="KW-1185">Reference proteome</keyword>
<name>A0AAU9IL83_9CILI</name>
<dbReference type="GO" id="GO:0006102">
    <property type="term" value="P:isocitrate metabolic process"/>
    <property type="evidence" value="ECO:0007669"/>
    <property type="project" value="TreeGrafter"/>
</dbReference>
<organism evidence="4 5">
    <name type="scientific">Blepharisma stoltei</name>
    <dbReference type="NCBI Taxonomy" id="1481888"/>
    <lineage>
        <taxon>Eukaryota</taxon>
        <taxon>Sar</taxon>
        <taxon>Alveolata</taxon>
        <taxon>Ciliophora</taxon>
        <taxon>Postciliodesmatophora</taxon>
        <taxon>Heterotrichea</taxon>
        <taxon>Heterotrichida</taxon>
        <taxon>Blepharismidae</taxon>
        <taxon>Blepharisma</taxon>
    </lineage>
</organism>
<dbReference type="PANTHER" id="PTHR11835">
    <property type="entry name" value="DECARBOXYLATING DEHYDROGENASES-ISOCITRATE, ISOPROPYLMALATE, TARTRATE"/>
    <property type="match status" value="1"/>
</dbReference>
<dbReference type="Gene3D" id="3.40.718.10">
    <property type="entry name" value="Isopropylmalate Dehydrogenase"/>
    <property type="match status" value="1"/>
</dbReference>
<protein>
    <recommendedName>
        <fullName evidence="3">Isopropylmalate dehydrogenase-like domain-containing protein</fullName>
    </recommendedName>
</protein>
<gene>
    <name evidence="4" type="ORF">BSTOLATCC_MIC15743</name>
</gene>
<comment type="caution">
    <text evidence="4">The sequence shown here is derived from an EMBL/GenBank/DDBJ whole genome shotgun (WGS) entry which is preliminary data.</text>
</comment>
<evidence type="ECO:0000313" key="5">
    <source>
        <dbReference type="Proteomes" id="UP001162131"/>
    </source>
</evidence>
<dbReference type="AlphaFoldDB" id="A0AAU9IL83"/>
<dbReference type="SMART" id="SM01329">
    <property type="entry name" value="Iso_dh"/>
    <property type="match status" value="1"/>
</dbReference>
<dbReference type="Pfam" id="PF00180">
    <property type="entry name" value="Iso_dh"/>
    <property type="match status" value="1"/>
</dbReference>
<evidence type="ECO:0000259" key="3">
    <source>
        <dbReference type="SMART" id="SM01329"/>
    </source>
</evidence>
<proteinExistence type="inferred from homology"/>
<comment type="similarity">
    <text evidence="1">Belongs to the isocitrate and isopropylmalate dehydrogenases family.</text>
</comment>